<dbReference type="OrthoDB" id="2065670at2"/>
<dbReference type="InterPro" id="IPR025997">
    <property type="entry name" value="SBP_2_dom"/>
</dbReference>
<dbReference type="PANTHER" id="PTHR46847">
    <property type="entry name" value="D-ALLOSE-BINDING PERIPLASMIC PROTEIN-RELATED"/>
    <property type="match status" value="1"/>
</dbReference>
<keyword evidence="3" id="KW-0732">Signal</keyword>
<organism evidence="5 6">
    <name type="scientific">Clostridium sartagoforme</name>
    <dbReference type="NCBI Taxonomy" id="84031"/>
    <lineage>
        <taxon>Bacteria</taxon>
        <taxon>Bacillati</taxon>
        <taxon>Bacillota</taxon>
        <taxon>Clostridia</taxon>
        <taxon>Eubacteriales</taxon>
        <taxon>Clostridiaceae</taxon>
        <taxon>Clostridium</taxon>
    </lineage>
</organism>
<comment type="caution">
    <text evidence="5">The sequence shown here is derived from an EMBL/GenBank/DDBJ whole genome shotgun (WGS) entry which is preliminary data.</text>
</comment>
<comment type="similarity">
    <text evidence="2">Belongs to the bacterial solute-binding protein 2 family.</text>
</comment>
<gene>
    <name evidence="5" type="ORF">E5347_08150</name>
</gene>
<evidence type="ECO:0000256" key="3">
    <source>
        <dbReference type="ARBA" id="ARBA00022729"/>
    </source>
</evidence>
<dbReference type="Proteomes" id="UP000306888">
    <property type="component" value="Unassembled WGS sequence"/>
</dbReference>
<dbReference type="Gene3D" id="3.40.50.2300">
    <property type="match status" value="2"/>
</dbReference>
<accession>A0A4S2DP29</accession>
<dbReference type="InterPro" id="IPR028082">
    <property type="entry name" value="Peripla_BP_I"/>
</dbReference>
<evidence type="ECO:0000256" key="1">
    <source>
        <dbReference type="ARBA" id="ARBA00004196"/>
    </source>
</evidence>
<dbReference type="AlphaFoldDB" id="A0A4S2DP29"/>
<name>A0A4S2DP29_9CLOT</name>
<dbReference type="PANTHER" id="PTHR46847:SF1">
    <property type="entry name" value="D-ALLOSE-BINDING PERIPLASMIC PROTEIN-RELATED"/>
    <property type="match status" value="1"/>
</dbReference>
<dbReference type="GO" id="GO:0030246">
    <property type="term" value="F:carbohydrate binding"/>
    <property type="evidence" value="ECO:0007669"/>
    <property type="project" value="UniProtKB-ARBA"/>
</dbReference>
<evidence type="ECO:0000259" key="4">
    <source>
        <dbReference type="Pfam" id="PF13407"/>
    </source>
</evidence>
<dbReference type="RefSeq" id="WP_136006258.1">
    <property type="nucleotide sequence ID" value="NZ_SRYR01000002.1"/>
</dbReference>
<evidence type="ECO:0000313" key="5">
    <source>
        <dbReference type="EMBL" id="TGY42771.1"/>
    </source>
</evidence>
<evidence type="ECO:0000256" key="2">
    <source>
        <dbReference type="ARBA" id="ARBA00007639"/>
    </source>
</evidence>
<keyword evidence="6" id="KW-1185">Reference proteome</keyword>
<proteinExistence type="inferred from homology"/>
<sequence>MRIKKKTVFIILFLMVLSSSLLLIREGGKKEVVIYDVAVIIRGRNSEEWSIMKAGMEQASLEMNVNLRFITLLEENSVEEQQDYLQREISSGADAIIISPADYTELSTTIENINKKTPIVLFESTIDTKQDIPYISCDNYELGQSLAEEILRNGNTRNRIIIAKSDLSCSSISDRYDGFIDEISNSKNTYDVVDLPTDDSKLYSKVRSIIEEKEGQVLVAFEPSVLEALGRAKKYIINNTNIEADIEIYGTGRTSTIISLIEENIVDATAMQNDFNVGYLSIKTAVSRIENKKLDSKINIVSTLINSDNMYSKENQKMLFPIAR</sequence>
<protein>
    <submittedName>
        <fullName evidence="5">Sugar ABC transporter substrate-binding protein</fullName>
    </submittedName>
</protein>
<dbReference type="EMBL" id="SRYR01000002">
    <property type="protein sequence ID" value="TGY42771.1"/>
    <property type="molecule type" value="Genomic_DNA"/>
</dbReference>
<reference evidence="5 6" key="1">
    <citation type="submission" date="2019-04" db="EMBL/GenBank/DDBJ databases">
        <title>Microbes associate with the intestines of laboratory mice.</title>
        <authorList>
            <person name="Navarre W."/>
            <person name="Wong E."/>
            <person name="Huang K."/>
            <person name="Tropini C."/>
            <person name="Ng K."/>
            <person name="Yu B."/>
        </authorList>
    </citation>
    <scope>NUCLEOTIDE SEQUENCE [LARGE SCALE GENOMIC DNA]</scope>
    <source>
        <strain evidence="5 6">NM50_B9-20</strain>
    </source>
</reference>
<comment type="subcellular location">
    <subcellularLocation>
        <location evidence="1">Cell envelope</location>
    </subcellularLocation>
</comment>
<dbReference type="GO" id="GO:0030313">
    <property type="term" value="C:cell envelope"/>
    <property type="evidence" value="ECO:0007669"/>
    <property type="project" value="UniProtKB-SubCell"/>
</dbReference>
<evidence type="ECO:0000313" key="6">
    <source>
        <dbReference type="Proteomes" id="UP000306888"/>
    </source>
</evidence>
<dbReference type="Pfam" id="PF13407">
    <property type="entry name" value="Peripla_BP_4"/>
    <property type="match status" value="1"/>
</dbReference>
<feature type="domain" description="Periplasmic binding protein" evidence="4">
    <location>
        <begin position="37"/>
        <end position="293"/>
    </location>
</feature>
<dbReference type="SUPFAM" id="SSF53822">
    <property type="entry name" value="Periplasmic binding protein-like I"/>
    <property type="match status" value="1"/>
</dbReference>